<keyword evidence="7" id="KW-0865">Zymogen</keyword>
<dbReference type="GO" id="GO:0046872">
    <property type="term" value="F:metal ion binding"/>
    <property type="evidence" value="ECO:0007669"/>
    <property type="project" value="UniProtKB-KW"/>
</dbReference>
<keyword evidence="6" id="KW-0482">Metalloprotease</keyword>
<comment type="caution">
    <text evidence="9">The sequence shown here is derived from an EMBL/GenBank/DDBJ whole genome shotgun (WGS) entry which is preliminary data.</text>
</comment>
<evidence type="ECO:0000256" key="8">
    <source>
        <dbReference type="SAM" id="MobiDB-lite"/>
    </source>
</evidence>
<evidence type="ECO:0000313" key="9">
    <source>
        <dbReference type="EMBL" id="CAI6043109.1"/>
    </source>
</evidence>
<gene>
    <name evidence="9" type="ORF">CCHLO57077_00017244</name>
</gene>
<sequence length="407" mass="45308">MPYTSPHPKSNILPSDDKQEVYSVPTTCEQSQRPNSTSRNSGDTRASDRSPIGVAKHSSPRYAADDSAWPCQYGGNIDYLDYSWEEEHLWWSWKYIMSHRRYTAVESRLENAIWRAWAKRKHNLRTVPPNTINWLRDIGYLYGPFRLHTDDGSGGQARPHALLPYSRPLIGSILKERRKSDVFIQATQSSAYLSHEVTGAAKAPVRKGVRFDDKVEQRVSVDGNDTASGETSPIESSPSSPSVEVKIENIGNTTVKATVTSHHDKDLNILKVGSIIDDVDLERVNGFSGENNVEFQSIRPYIDMNNLAQTAFFKLLAGGSLDKTFDVAKFNGLSAGGGFEIQASGYLRYHEPASTQVTGIIPYSSEFVTKVDGPEAKAKFRLSDTRGDPAFHLCSTNLRQKSAEDCQ</sequence>
<evidence type="ECO:0000256" key="4">
    <source>
        <dbReference type="ARBA" id="ARBA00022801"/>
    </source>
</evidence>
<organism evidence="9 10">
    <name type="scientific">Clonostachys chloroleuca</name>
    <dbReference type="NCBI Taxonomy" id="1926264"/>
    <lineage>
        <taxon>Eukaryota</taxon>
        <taxon>Fungi</taxon>
        <taxon>Dikarya</taxon>
        <taxon>Ascomycota</taxon>
        <taxon>Pezizomycotina</taxon>
        <taxon>Sordariomycetes</taxon>
        <taxon>Hypocreomycetidae</taxon>
        <taxon>Hypocreales</taxon>
        <taxon>Bionectriaceae</taxon>
        <taxon>Clonostachys</taxon>
    </lineage>
</organism>
<dbReference type="GO" id="GO:0006508">
    <property type="term" value="P:proteolysis"/>
    <property type="evidence" value="ECO:0007669"/>
    <property type="project" value="UniProtKB-KW"/>
</dbReference>
<dbReference type="Pfam" id="PF02102">
    <property type="entry name" value="Peptidase_M35"/>
    <property type="match status" value="1"/>
</dbReference>
<keyword evidence="3" id="KW-0479">Metal-binding</keyword>
<accession>A0AA35LRN1</accession>
<name>A0AA35LRN1_9HYPO</name>
<dbReference type="PANTHER" id="PTHR37016:SF3">
    <property type="entry name" value="NEUTRAL PROTEASE 2-RELATED"/>
    <property type="match status" value="1"/>
</dbReference>
<keyword evidence="10" id="KW-1185">Reference proteome</keyword>
<comment type="cofactor">
    <cofactor evidence="1">
        <name>Zn(2+)</name>
        <dbReference type="ChEBI" id="CHEBI:29105"/>
    </cofactor>
</comment>
<protein>
    <recommendedName>
        <fullName evidence="11">Nitrogen regulatory protein areA GATA-like domain-containing protein</fullName>
    </recommendedName>
</protein>
<dbReference type="InterPro" id="IPR001384">
    <property type="entry name" value="Peptidase_M35"/>
</dbReference>
<evidence type="ECO:0008006" key="11">
    <source>
        <dbReference type="Google" id="ProtNLM"/>
    </source>
</evidence>
<feature type="compositionally biased region" description="Low complexity" evidence="8">
    <location>
        <begin position="228"/>
        <end position="243"/>
    </location>
</feature>
<proteinExistence type="predicted"/>
<dbReference type="AlphaFoldDB" id="A0AA35LRN1"/>
<evidence type="ECO:0000256" key="6">
    <source>
        <dbReference type="ARBA" id="ARBA00023049"/>
    </source>
</evidence>
<evidence type="ECO:0000256" key="3">
    <source>
        <dbReference type="ARBA" id="ARBA00022723"/>
    </source>
</evidence>
<dbReference type="Proteomes" id="UP001160390">
    <property type="component" value="Unassembled WGS sequence"/>
</dbReference>
<evidence type="ECO:0000256" key="2">
    <source>
        <dbReference type="ARBA" id="ARBA00022670"/>
    </source>
</evidence>
<dbReference type="PANTHER" id="PTHR37016">
    <property type="match status" value="1"/>
</dbReference>
<feature type="region of interest" description="Disordered" evidence="8">
    <location>
        <begin position="216"/>
        <end position="243"/>
    </location>
</feature>
<evidence type="ECO:0000256" key="1">
    <source>
        <dbReference type="ARBA" id="ARBA00001947"/>
    </source>
</evidence>
<dbReference type="InterPro" id="IPR050414">
    <property type="entry name" value="Fungal_M35_metalloproteases"/>
</dbReference>
<dbReference type="EMBL" id="CABFNP030000549">
    <property type="protein sequence ID" value="CAI6043109.1"/>
    <property type="molecule type" value="Genomic_DNA"/>
</dbReference>
<feature type="region of interest" description="Disordered" evidence="8">
    <location>
        <begin position="1"/>
        <end position="63"/>
    </location>
</feature>
<evidence type="ECO:0000313" key="10">
    <source>
        <dbReference type="Proteomes" id="UP001160390"/>
    </source>
</evidence>
<evidence type="ECO:0000256" key="5">
    <source>
        <dbReference type="ARBA" id="ARBA00022833"/>
    </source>
</evidence>
<keyword evidence="2" id="KW-0645">Protease</keyword>
<reference evidence="9" key="1">
    <citation type="submission" date="2023-01" db="EMBL/GenBank/DDBJ databases">
        <authorList>
            <person name="Piombo E."/>
        </authorList>
    </citation>
    <scope>NUCLEOTIDE SEQUENCE</scope>
</reference>
<evidence type="ECO:0000256" key="7">
    <source>
        <dbReference type="ARBA" id="ARBA00023145"/>
    </source>
</evidence>
<keyword evidence="5" id="KW-0862">Zinc</keyword>
<keyword evidence="4" id="KW-0378">Hydrolase</keyword>
<feature type="compositionally biased region" description="Polar residues" evidence="8">
    <location>
        <begin position="24"/>
        <end position="44"/>
    </location>
</feature>
<dbReference type="Gene3D" id="2.60.40.2970">
    <property type="match status" value="1"/>
</dbReference>
<dbReference type="GO" id="GO:0004222">
    <property type="term" value="F:metalloendopeptidase activity"/>
    <property type="evidence" value="ECO:0007669"/>
    <property type="project" value="InterPro"/>
</dbReference>